<dbReference type="InParanoid" id="K2R8F6"/>
<dbReference type="VEuPathDB" id="FungiDB:MPH_13815"/>
<dbReference type="AlphaFoldDB" id="K2R8F6"/>
<evidence type="ECO:0000313" key="2">
    <source>
        <dbReference type="EMBL" id="EKG09187.1"/>
    </source>
</evidence>
<reference evidence="2 3" key="1">
    <citation type="journal article" date="2012" name="BMC Genomics">
        <title>Tools to kill: Genome of one of the most destructive plant pathogenic fungi Macrophomina phaseolina.</title>
        <authorList>
            <person name="Islam M.S."/>
            <person name="Haque M.S."/>
            <person name="Islam M.M."/>
            <person name="Emdad E.M."/>
            <person name="Halim A."/>
            <person name="Hossen Q.M.M."/>
            <person name="Hossain M.Z."/>
            <person name="Ahmed B."/>
            <person name="Rahim S."/>
            <person name="Rahman M.S."/>
            <person name="Alam M.M."/>
            <person name="Hou S."/>
            <person name="Wan X."/>
            <person name="Saito J.A."/>
            <person name="Alam M."/>
        </authorList>
    </citation>
    <scope>NUCLEOTIDE SEQUENCE [LARGE SCALE GENOMIC DNA]</scope>
    <source>
        <strain evidence="2 3">MS6</strain>
    </source>
</reference>
<dbReference type="OrthoDB" id="5412283at2759"/>
<dbReference type="HOGENOM" id="CLU_1170833_0_0_1"/>
<dbReference type="Proteomes" id="UP000007129">
    <property type="component" value="Unassembled WGS sequence"/>
</dbReference>
<dbReference type="eggNOG" id="ENOG502S5WB">
    <property type="taxonomic scope" value="Eukaryota"/>
</dbReference>
<dbReference type="EMBL" id="AHHD01000754">
    <property type="protein sequence ID" value="EKG09187.1"/>
    <property type="molecule type" value="Genomic_DNA"/>
</dbReference>
<comment type="caution">
    <text evidence="2">The sequence shown here is derived from an EMBL/GenBank/DDBJ whole genome shotgun (WGS) entry which is preliminary data.</text>
</comment>
<evidence type="ECO:0000313" key="3">
    <source>
        <dbReference type="Proteomes" id="UP000007129"/>
    </source>
</evidence>
<feature type="compositionally biased region" description="Polar residues" evidence="1">
    <location>
        <begin position="105"/>
        <end position="119"/>
    </location>
</feature>
<name>K2R8F6_MACPH</name>
<feature type="region of interest" description="Disordered" evidence="1">
    <location>
        <begin position="100"/>
        <end position="119"/>
    </location>
</feature>
<sequence length="237" mass="26658">MSLNLSHESSNVIGIEKSPPLHICSSRHPSFSLSLPSKSGNRNLFSDLLKLNTAINSDEFDLERIKPLLDAVLRREPDELIWDRVYDAIAEPAIITPVSGPKTPLRSTTSATPSFQQTPWSFNSGSGVQSFKPRDDMDPILRAEVENNLVTDHPRLLDTLFGQVAELPEIASIVFEMCKDANPRMYSEGIGWADWLPNCKEDEVLGFLRRHIDLFLLFASDRGFRPLKRQRCVTAPN</sequence>
<proteinExistence type="predicted"/>
<evidence type="ECO:0000256" key="1">
    <source>
        <dbReference type="SAM" id="MobiDB-lite"/>
    </source>
</evidence>
<accession>K2R8F6</accession>
<gene>
    <name evidence="2" type="ORF">MPH_13815</name>
</gene>
<dbReference type="STRING" id="1126212.K2R8F6"/>
<protein>
    <submittedName>
        <fullName evidence="2">Uncharacterized protein</fullName>
    </submittedName>
</protein>
<organism evidence="2 3">
    <name type="scientific">Macrophomina phaseolina (strain MS6)</name>
    <name type="common">Charcoal rot fungus</name>
    <dbReference type="NCBI Taxonomy" id="1126212"/>
    <lineage>
        <taxon>Eukaryota</taxon>
        <taxon>Fungi</taxon>
        <taxon>Dikarya</taxon>
        <taxon>Ascomycota</taxon>
        <taxon>Pezizomycotina</taxon>
        <taxon>Dothideomycetes</taxon>
        <taxon>Dothideomycetes incertae sedis</taxon>
        <taxon>Botryosphaeriales</taxon>
        <taxon>Botryosphaeriaceae</taxon>
        <taxon>Macrophomina</taxon>
    </lineage>
</organism>